<comment type="caution">
    <text evidence="1">The sequence shown here is derived from an EMBL/GenBank/DDBJ whole genome shotgun (WGS) entry which is preliminary data.</text>
</comment>
<name>A0A0F9IWA5_9ZZZZ</name>
<organism evidence="1">
    <name type="scientific">marine sediment metagenome</name>
    <dbReference type="NCBI Taxonomy" id="412755"/>
    <lineage>
        <taxon>unclassified sequences</taxon>
        <taxon>metagenomes</taxon>
        <taxon>ecological metagenomes</taxon>
    </lineage>
</organism>
<dbReference type="InterPro" id="IPR012816">
    <property type="entry name" value="NADAR"/>
</dbReference>
<dbReference type="EMBL" id="LAZR01019755">
    <property type="protein sequence ID" value="KKL91352.1"/>
    <property type="molecule type" value="Genomic_DNA"/>
</dbReference>
<reference evidence="1" key="1">
    <citation type="journal article" date="2015" name="Nature">
        <title>Complex archaea that bridge the gap between prokaryotes and eukaryotes.</title>
        <authorList>
            <person name="Spang A."/>
            <person name="Saw J.H."/>
            <person name="Jorgensen S.L."/>
            <person name="Zaremba-Niedzwiedzka K."/>
            <person name="Martijn J."/>
            <person name="Lind A.E."/>
            <person name="van Eijk R."/>
            <person name="Schleper C."/>
            <person name="Guy L."/>
            <person name="Ettema T.J."/>
        </authorList>
    </citation>
    <scope>NUCLEOTIDE SEQUENCE</scope>
</reference>
<dbReference type="InterPro" id="IPR037238">
    <property type="entry name" value="YbiA-like_sf"/>
</dbReference>
<accession>A0A0F9IWA5</accession>
<dbReference type="CDD" id="cd15457">
    <property type="entry name" value="NADAR"/>
    <property type="match status" value="1"/>
</dbReference>
<dbReference type="Gene3D" id="1.10.357.40">
    <property type="entry name" value="YbiA-like"/>
    <property type="match status" value="1"/>
</dbReference>
<dbReference type="AlphaFoldDB" id="A0A0F9IWA5"/>
<sequence>VYSQWAMRDIEIDGIIYNCNEQAMMVEKASLFLDDYAKKQIMASKNPAVQSQLGLNS</sequence>
<proteinExistence type="predicted"/>
<feature type="non-terminal residue" evidence="1">
    <location>
        <position position="1"/>
    </location>
</feature>
<gene>
    <name evidence="1" type="ORF">LCGC14_1895510</name>
</gene>
<dbReference type="SUPFAM" id="SSF143990">
    <property type="entry name" value="YbiA-like"/>
    <property type="match status" value="1"/>
</dbReference>
<evidence type="ECO:0000313" key="1">
    <source>
        <dbReference type="EMBL" id="KKL91352.1"/>
    </source>
</evidence>
<protein>
    <submittedName>
        <fullName evidence="1">Uncharacterized protein</fullName>
    </submittedName>
</protein>